<evidence type="ECO:0000259" key="2">
    <source>
        <dbReference type="SMART" id="SM00089"/>
    </source>
</evidence>
<sequence length="1036" mass="110009">MTVLPAIGIAQEKLPVKAEVNTQKVAPTNYTQPILSSPSPITGPVQTLSDRPPYIQKFSQEKQTRLLRKNEPVPFPKESKPESRVGSLPVEQRSNQKARIMSVIACNDTPVGIQDQYVTATDKTLSIAAPGFLINDIDLEGEALTATTLVDDVDHGTLTAFPNGSFTYTPTPGFVGTDSFQYRMKDASNHASEPITVTIEVRERSNRTPVGSNDIFGALKGTVLVIAAPGFLANDLDQDGDVISATTLVDDVDHGTLTAFPNGSFTYTPSPGYTGPDSFQYRMQDSKGNSSDPITVTIHVFVGNRAPLGTNDIFGVIQNTTRTVAAPGFLVNDVDPDGDAISATTLVDDVDHGTLTAFPNGSFTYTPSAGFTGTDSFQYRMQDSKGNASDPITVTLVVIGPGVLPIGFPDTYRTSKGITLSIAAPGFLMNDIDQNGEALSATTLVDDVDHGTLTAFPNGSFTYTPSPGFVGTDSFQYRMQDASANSSDPITVTIIVEEAFNRKPIGNEDQYGALANVSLSIAAPGFLMNDIDQDGDAISATTLVDDVDHGTLTAFPNGSFTYTPTPGFTGTDSFQYRMQDSKGNASDPVTVMITVYEGNRAPVGTNDVFGVVKNTPLTIVASGFLMNDYDADGDAISATTLVDDVDHGTLTAFPNGSFTYTPNAGFTGTDSFQYRMQDSKGNASDPVTVTLEIISPNQPPVASAGNVTEECQGPSGTQVTLNASGSSDPEGGALTYTWYENNTIIAGPTSSATTQVTFATGVHTVKLKVVDQCGASAETTITVKVQDTNGPLVQAALLPTGKNNLYTVSCSSSDVCTVIASSSSVIRIPNLTNPSVSLKNKKNSYSLDIDTDKNSVSVQAPDAAAFWAKIVADGGVRVNGGQVIDAKYEKNKFLFGFDANGNLTSVKGSVVVLRCTATDGNGNTSMSEASLPMNGVLSLSEISPVGKETMRMLHQNYPNPFSGLTTIRYLLNDPAFVRITIHDQIGHQVDEMVQGQQPAGEHDATWDAGRRPAGIYYYRIQYNAKQVVGKMLYLTP</sequence>
<feature type="compositionally biased region" description="Basic and acidic residues" evidence="1">
    <location>
        <begin position="68"/>
        <end position="83"/>
    </location>
</feature>
<proteinExistence type="predicted"/>
<dbReference type="InterPro" id="IPR041690">
    <property type="entry name" value="Cadherin_5"/>
</dbReference>
<dbReference type="SUPFAM" id="SSF49299">
    <property type="entry name" value="PKD domain"/>
    <property type="match status" value="1"/>
</dbReference>
<keyword evidence="4" id="KW-1185">Reference proteome</keyword>
<evidence type="ECO:0000256" key="1">
    <source>
        <dbReference type="SAM" id="MobiDB-lite"/>
    </source>
</evidence>
<dbReference type="RefSeq" id="WP_345270393.1">
    <property type="nucleotide sequence ID" value="NZ_BAABHB010000013.1"/>
</dbReference>
<dbReference type="Pfam" id="PF17963">
    <property type="entry name" value="Big_9"/>
    <property type="match status" value="5"/>
</dbReference>
<dbReference type="InterPro" id="IPR022409">
    <property type="entry name" value="PKD/Chitinase_dom"/>
</dbReference>
<dbReference type="Pfam" id="PF17892">
    <property type="entry name" value="Cadherin_5"/>
    <property type="match status" value="1"/>
</dbReference>
<dbReference type="InterPro" id="IPR026444">
    <property type="entry name" value="Secre_tail"/>
</dbReference>
<protein>
    <recommendedName>
        <fullName evidence="2">PKD/Chitinase domain-containing protein</fullName>
    </recommendedName>
</protein>
<dbReference type="InterPro" id="IPR000601">
    <property type="entry name" value="PKD_dom"/>
</dbReference>
<dbReference type="CDD" id="cd00146">
    <property type="entry name" value="PKD"/>
    <property type="match status" value="1"/>
</dbReference>
<name>A0ABP8KTL5_9BACT</name>
<dbReference type="NCBIfam" id="TIGR04183">
    <property type="entry name" value="Por_Secre_tail"/>
    <property type="match status" value="1"/>
</dbReference>
<dbReference type="InterPro" id="IPR013783">
    <property type="entry name" value="Ig-like_fold"/>
</dbReference>
<dbReference type="NCBIfam" id="NF012211">
    <property type="entry name" value="tand_rpt_95"/>
    <property type="match status" value="6"/>
</dbReference>
<dbReference type="Pfam" id="PF18911">
    <property type="entry name" value="PKD_4"/>
    <property type="match status" value="1"/>
</dbReference>
<dbReference type="Gene3D" id="2.60.40.4070">
    <property type="match status" value="1"/>
</dbReference>
<dbReference type="Gene3D" id="2.60.40.10">
    <property type="entry name" value="Immunoglobulins"/>
    <property type="match status" value="1"/>
</dbReference>
<organism evidence="3 4">
    <name type="scientific">Nibrella viscosa</name>
    <dbReference type="NCBI Taxonomy" id="1084524"/>
    <lineage>
        <taxon>Bacteria</taxon>
        <taxon>Pseudomonadati</taxon>
        <taxon>Bacteroidota</taxon>
        <taxon>Cytophagia</taxon>
        <taxon>Cytophagales</taxon>
        <taxon>Spirosomataceae</taxon>
        <taxon>Nibrella</taxon>
    </lineage>
</organism>
<feature type="domain" description="PKD/Chitinase" evidence="2">
    <location>
        <begin position="704"/>
        <end position="788"/>
    </location>
</feature>
<feature type="region of interest" description="Disordered" evidence="1">
    <location>
        <begin position="68"/>
        <end position="92"/>
    </location>
</feature>
<accession>A0ABP8KTL5</accession>
<dbReference type="EMBL" id="BAABHB010000013">
    <property type="protein sequence ID" value="GAA4415460.1"/>
    <property type="molecule type" value="Genomic_DNA"/>
</dbReference>
<evidence type="ECO:0000313" key="3">
    <source>
        <dbReference type="EMBL" id="GAA4415460.1"/>
    </source>
</evidence>
<evidence type="ECO:0000313" key="4">
    <source>
        <dbReference type="Proteomes" id="UP001500936"/>
    </source>
</evidence>
<dbReference type="Gene3D" id="2.60.40.2810">
    <property type="match status" value="6"/>
</dbReference>
<dbReference type="SMART" id="SM00089">
    <property type="entry name" value="PKD"/>
    <property type="match status" value="1"/>
</dbReference>
<gene>
    <name evidence="3" type="ORF">GCM10023187_45950</name>
</gene>
<comment type="caution">
    <text evidence="3">The sequence shown here is derived from an EMBL/GenBank/DDBJ whole genome shotgun (WGS) entry which is preliminary data.</text>
</comment>
<dbReference type="Proteomes" id="UP001500936">
    <property type="component" value="Unassembled WGS sequence"/>
</dbReference>
<reference evidence="4" key="1">
    <citation type="journal article" date="2019" name="Int. J. Syst. Evol. Microbiol.">
        <title>The Global Catalogue of Microorganisms (GCM) 10K type strain sequencing project: providing services to taxonomists for standard genome sequencing and annotation.</title>
        <authorList>
            <consortium name="The Broad Institute Genomics Platform"/>
            <consortium name="The Broad Institute Genome Sequencing Center for Infectious Disease"/>
            <person name="Wu L."/>
            <person name="Ma J."/>
        </authorList>
    </citation>
    <scope>NUCLEOTIDE SEQUENCE [LARGE SCALE GENOMIC DNA]</scope>
    <source>
        <strain evidence="4">JCM 17925</strain>
    </source>
</reference>
<dbReference type="InterPro" id="IPR035986">
    <property type="entry name" value="PKD_dom_sf"/>
</dbReference>